<dbReference type="Proteomes" id="UP000061660">
    <property type="component" value="Chromosome"/>
</dbReference>
<evidence type="ECO:0000313" key="3">
    <source>
        <dbReference type="Proteomes" id="UP000061660"/>
    </source>
</evidence>
<dbReference type="RefSeq" id="WP_062410678.1">
    <property type="nucleotide sequence ID" value="NZ_CP013652.1"/>
</dbReference>
<reference evidence="3" key="1">
    <citation type="submission" date="2015-12" db="EMBL/GenBank/DDBJ databases">
        <title>Complete genome sequences of two moderately thermophilic Paenibacillus species.</title>
        <authorList>
            <person name="Butler R.III."/>
            <person name="Wang J."/>
            <person name="Stark B.C."/>
            <person name="Pombert J.-F."/>
        </authorList>
    </citation>
    <scope>NUCLEOTIDE SEQUENCE [LARGE SCALE GENOMIC DNA]</scope>
    <source>
        <strain evidence="3">32O-Y</strain>
    </source>
</reference>
<organism evidence="2 3">
    <name type="scientific">Paenibacillus naphthalenovorans</name>
    <dbReference type="NCBI Taxonomy" id="162209"/>
    <lineage>
        <taxon>Bacteria</taxon>
        <taxon>Bacillati</taxon>
        <taxon>Bacillota</taxon>
        <taxon>Bacilli</taxon>
        <taxon>Bacillales</taxon>
        <taxon>Paenibacillaceae</taxon>
        <taxon>Paenibacillus</taxon>
    </lineage>
</organism>
<dbReference type="PANTHER" id="PTHR35024">
    <property type="entry name" value="HYPOTHETICAL CYTOSOLIC PROTEIN"/>
    <property type="match status" value="1"/>
</dbReference>
<dbReference type="EMBL" id="CP013652">
    <property type="protein sequence ID" value="ALS25289.1"/>
    <property type="molecule type" value="Genomic_DNA"/>
</dbReference>
<dbReference type="AlphaFoldDB" id="A0A0U2UGC9"/>
<sequence length="134" mass="14224">MRIRLFSKGGSSRKSGGEVSLIGEESVFEGVWYSEADIRIEGEFKGVLQTTGEVAVGEKGKVRSTALRARDVVVAGHLEGQVQAAGIVRITSTGRLLGTVQAASLIIEQGAVFQGHSEMCESMQEDVTIAIAML</sequence>
<dbReference type="PATRIC" id="fig|162209.4.peg.5312"/>
<comment type="similarity">
    <text evidence="1">Belongs to the bactofilin family.</text>
</comment>
<gene>
    <name evidence="2" type="ORF">IJ22_50270</name>
</gene>
<keyword evidence="3" id="KW-1185">Reference proteome</keyword>
<dbReference type="Pfam" id="PF04519">
    <property type="entry name" value="Bactofilin"/>
    <property type="match status" value="1"/>
</dbReference>
<accession>A0A0U2UGC9</accession>
<protein>
    <submittedName>
        <fullName evidence="2">Polymer-forming cytoskeletal protein</fullName>
    </submittedName>
</protein>
<evidence type="ECO:0000313" key="2">
    <source>
        <dbReference type="EMBL" id="ALS25289.1"/>
    </source>
</evidence>
<name>A0A0U2UGC9_9BACL</name>
<dbReference type="PANTHER" id="PTHR35024:SF4">
    <property type="entry name" value="POLYMER-FORMING CYTOSKELETAL PROTEIN"/>
    <property type="match status" value="1"/>
</dbReference>
<dbReference type="KEGG" id="pnp:IJ22_50270"/>
<dbReference type="OrthoDB" id="9789407at2"/>
<proteinExistence type="inferred from homology"/>
<dbReference type="STRING" id="162209.IJ22_50270"/>
<reference evidence="2 3" key="2">
    <citation type="journal article" date="2016" name="Genome Announc.">
        <title>Complete Genome Sequences of Two Interactive Moderate Thermophiles, Paenibacillus napthalenovorans 32O-Y and Paenibacillus sp. 32O-W.</title>
        <authorList>
            <person name="Butler R.R.III."/>
            <person name="Wang J."/>
            <person name="Stark B.C."/>
            <person name="Pombert J.F."/>
        </authorList>
    </citation>
    <scope>NUCLEOTIDE SEQUENCE [LARGE SCALE GENOMIC DNA]</scope>
    <source>
        <strain evidence="2 3">32O-Y</strain>
    </source>
</reference>
<dbReference type="InterPro" id="IPR007607">
    <property type="entry name" value="BacA/B"/>
</dbReference>
<evidence type="ECO:0000256" key="1">
    <source>
        <dbReference type="ARBA" id="ARBA00044755"/>
    </source>
</evidence>